<organism evidence="1 2">
    <name type="scientific">Trichogramma brassicae</name>
    <dbReference type="NCBI Taxonomy" id="86971"/>
    <lineage>
        <taxon>Eukaryota</taxon>
        <taxon>Metazoa</taxon>
        <taxon>Ecdysozoa</taxon>
        <taxon>Arthropoda</taxon>
        <taxon>Hexapoda</taxon>
        <taxon>Insecta</taxon>
        <taxon>Pterygota</taxon>
        <taxon>Neoptera</taxon>
        <taxon>Endopterygota</taxon>
        <taxon>Hymenoptera</taxon>
        <taxon>Apocrita</taxon>
        <taxon>Proctotrupomorpha</taxon>
        <taxon>Chalcidoidea</taxon>
        <taxon>Trichogrammatidae</taxon>
        <taxon>Trichogramma</taxon>
    </lineage>
</organism>
<accession>A0A6H5IRZ8</accession>
<sequence length="298" mass="34503">MENTKKLQIHYVIQFFYRKIRNNNLDIFVTFGFQYCCPSIKQSRPRFFKALYRPKKIIFVKKKGFLASKVYRRGAKDHGLIAQLHERTCCAPHYACECAACVLARKLDYGSVCVRPTRSKPHYIRLAHSSHHNSLTQDSLLSITRSRYSNRPPIRILAYVLLRRLSTTSKAPNRVDRLQVPEPASYSGTYKLEISTLDNVGAKYNGPAKWEYARKLFFNYQAVRVLRPNPAASFKRRRATSYRNLVRRRTKHTLTLAAEEAAVAVHYKCMCKAYISSPVDDHIILNFVEIGAIEHKEN</sequence>
<evidence type="ECO:0000313" key="2">
    <source>
        <dbReference type="Proteomes" id="UP000479190"/>
    </source>
</evidence>
<dbReference type="AlphaFoldDB" id="A0A6H5IRZ8"/>
<reference evidence="1 2" key="1">
    <citation type="submission" date="2020-02" db="EMBL/GenBank/DDBJ databases">
        <authorList>
            <person name="Ferguson B K."/>
        </authorList>
    </citation>
    <scope>NUCLEOTIDE SEQUENCE [LARGE SCALE GENOMIC DNA]</scope>
</reference>
<gene>
    <name evidence="1" type="ORF">TBRA_LOCUS11370</name>
</gene>
<name>A0A6H5IRZ8_9HYME</name>
<evidence type="ECO:0000313" key="1">
    <source>
        <dbReference type="EMBL" id="CAB0039631.1"/>
    </source>
</evidence>
<protein>
    <submittedName>
        <fullName evidence="1">Uncharacterized protein</fullName>
    </submittedName>
</protein>
<dbReference type="EMBL" id="CADCXV010000972">
    <property type="protein sequence ID" value="CAB0039631.1"/>
    <property type="molecule type" value="Genomic_DNA"/>
</dbReference>
<dbReference type="Proteomes" id="UP000479190">
    <property type="component" value="Unassembled WGS sequence"/>
</dbReference>
<proteinExistence type="predicted"/>
<keyword evidence="2" id="KW-1185">Reference proteome</keyword>